<evidence type="ECO:0000256" key="14">
    <source>
        <dbReference type="ARBA" id="ARBA00023026"/>
    </source>
</evidence>
<feature type="domain" description="PAC" evidence="17">
    <location>
        <begin position="351"/>
        <end position="403"/>
    </location>
</feature>
<keyword evidence="4" id="KW-0597">Phosphoprotein</keyword>
<name>A0A6I4UL00_9SPHN</name>
<evidence type="ECO:0000313" key="19">
    <source>
        <dbReference type="Proteomes" id="UP000430021"/>
    </source>
</evidence>
<dbReference type="Pfam" id="PF13188">
    <property type="entry name" value="PAS_8"/>
    <property type="match status" value="1"/>
</dbReference>
<dbReference type="InterPro" id="IPR000700">
    <property type="entry name" value="PAS-assoc_C"/>
</dbReference>
<protein>
    <recommendedName>
        <fullName evidence="2">histidine kinase</fullName>
        <ecNumber evidence="2">2.7.13.3</ecNumber>
    </recommendedName>
</protein>
<dbReference type="InterPro" id="IPR013655">
    <property type="entry name" value="PAS_fold_3"/>
</dbReference>
<dbReference type="InterPro" id="IPR013656">
    <property type="entry name" value="PAS_4"/>
</dbReference>
<evidence type="ECO:0000256" key="12">
    <source>
        <dbReference type="ARBA" id="ARBA00022840"/>
    </source>
</evidence>
<dbReference type="GO" id="GO:0005524">
    <property type="term" value="F:ATP binding"/>
    <property type="evidence" value="ECO:0007669"/>
    <property type="project" value="UniProtKB-KW"/>
</dbReference>
<keyword evidence="7" id="KW-0288">FMN</keyword>
<dbReference type="Pfam" id="PF07536">
    <property type="entry name" value="HWE_HK"/>
    <property type="match status" value="1"/>
</dbReference>
<dbReference type="AlphaFoldDB" id="A0A6I4UL00"/>
<dbReference type="PROSITE" id="PS50113">
    <property type="entry name" value="PAC"/>
    <property type="match status" value="2"/>
</dbReference>
<evidence type="ECO:0000256" key="5">
    <source>
        <dbReference type="ARBA" id="ARBA00022606"/>
    </source>
</evidence>
<feature type="domain" description="PAS" evidence="16">
    <location>
        <begin position="431"/>
        <end position="476"/>
    </location>
</feature>
<dbReference type="PANTHER" id="PTHR41523">
    <property type="entry name" value="TWO-COMPONENT SYSTEM SENSOR PROTEIN"/>
    <property type="match status" value="1"/>
</dbReference>
<feature type="domain" description="PAC" evidence="17">
    <location>
        <begin position="479"/>
        <end position="531"/>
    </location>
</feature>
<keyword evidence="9" id="KW-0677">Repeat</keyword>
<dbReference type="PROSITE" id="PS50112">
    <property type="entry name" value="PAS"/>
    <property type="match status" value="1"/>
</dbReference>
<dbReference type="EC" id="2.7.13.3" evidence="2"/>
<evidence type="ECO:0000256" key="2">
    <source>
        <dbReference type="ARBA" id="ARBA00012438"/>
    </source>
</evidence>
<dbReference type="NCBIfam" id="TIGR00229">
    <property type="entry name" value="sensory_box"/>
    <property type="match status" value="2"/>
</dbReference>
<keyword evidence="12" id="KW-0067">ATP-binding</keyword>
<dbReference type="InterPro" id="IPR011102">
    <property type="entry name" value="Sig_transdc_His_kinase_HWE"/>
</dbReference>
<comment type="caution">
    <text evidence="18">The sequence shown here is derived from an EMBL/GenBank/DDBJ whole genome shotgun (WGS) entry which is preliminary data.</text>
</comment>
<dbReference type="GO" id="GO:0004673">
    <property type="term" value="F:protein histidine kinase activity"/>
    <property type="evidence" value="ECO:0007669"/>
    <property type="project" value="UniProtKB-EC"/>
</dbReference>
<keyword evidence="8" id="KW-0808">Transferase</keyword>
<dbReference type="InterPro" id="IPR000014">
    <property type="entry name" value="PAS"/>
</dbReference>
<keyword evidence="10" id="KW-0547">Nucleotide-binding</keyword>
<dbReference type="SUPFAM" id="SSF55785">
    <property type="entry name" value="PYP-like sensor domain (PAS domain)"/>
    <property type="match status" value="3"/>
</dbReference>
<keyword evidence="13" id="KW-0157">Chromophore</keyword>
<dbReference type="Proteomes" id="UP000430021">
    <property type="component" value="Unassembled WGS sequence"/>
</dbReference>
<dbReference type="Gene3D" id="3.30.450.20">
    <property type="entry name" value="PAS domain"/>
    <property type="match status" value="4"/>
</dbReference>
<keyword evidence="3" id="KW-0600">Photoreceptor protein</keyword>
<reference evidence="18 19" key="1">
    <citation type="submission" date="2019-12" db="EMBL/GenBank/DDBJ databases">
        <title>Genomic-based taxomic classification of the family Erythrobacteraceae.</title>
        <authorList>
            <person name="Xu L."/>
        </authorList>
    </citation>
    <scope>NUCLEOTIDE SEQUENCE [LARGE SCALE GENOMIC DNA]</scope>
    <source>
        <strain evidence="18 19">JCM 10282</strain>
    </source>
</reference>
<dbReference type="SMART" id="SM00091">
    <property type="entry name" value="PAS"/>
    <property type="match status" value="3"/>
</dbReference>
<dbReference type="Pfam" id="PF08447">
    <property type="entry name" value="PAS_3"/>
    <property type="match status" value="1"/>
</dbReference>
<dbReference type="EMBL" id="WTYB01000003">
    <property type="protein sequence ID" value="MXP39532.1"/>
    <property type="molecule type" value="Genomic_DNA"/>
</dbReference>
<comment type="catalytic activity">
    <reaction evidence="1">
        <text>ATP + protein L-histidine = ADP + protein N-phospho-L-histidine.</text>
        <dbReference type="EC" id="2.7.13.3"/>
    </reaction>
</comment>
<keyword evidence="15" id="KW-0675">Receptor</keyword>
<accession>A0A6I4UL00</accession>
<evidence type="ECO:0000256" key="15">
    <source>
        <dbReference type="ARBA" id="ARBA00023170"/>
    </source>
</evidence>
<keyword evidence="5" id="KW-0716">Sensory transduction</keyword>
<keyword evidence="11" id="KW-0418">Kinase</keyword>
<evidence type="ECO:0000256" key="6">
    <source>
        <dbReference type="ARBA" id="ARBA00022630"/>
    </source>
</evidence>
<evidence type="ECO:0000259" key="17">
    <source>
        <dbReference type="PROSITE" id="PS50113"/>
    </source>
</evidence>
<evidence type="ECO:0000256" key="9">
    <source>
        <dbReference type="ARBA" id="ARBA00022737"/>
    </source>
</evidence>
<dbReference type="SMART" id="SM00911">
    <property type="entry name" value="HWE_HK"/>
    <property type="match status" value="1"/>
</dbReference>
<evidence type="ECO:0000256" key="11">
    <source>
        <dbReference type="ARBA" id="ARBA00022777"/>
    </source>
</evidence>
<evidence type="ECO:0000256" key="8">
    <source>
        <dbReference type="ARBA" id="ARBA00022679"/>
    </source>
</evidence>
<dbReference type="CDD" id="cd00130">
    <property type="entry name" value="PAS"/>
    <property type="match status" value="2"/>
</dbReference>
<evidence type="ECO:0000256" key="1">
    <source>
        <dbReference type="ARBA" id="ARBA00000085"/>
    </source>
</evidence>
<proteinExistence type="predicted"/>
<dbReference type="Gene3D" id="2.10.70.100">
    <property type="match status" value="1"/>
</dbReference>
<dbReference type="InterPro" id="IPR035965">
    <property type="entry name" value="PAS-like_dom_sf"/>
</dbReference>
<keyword evidence="14" id="KW-0843">Virulence</keyword>
<organism evidence="18 19">
    <name type="scientific">Erythrobacter ramosus</name>
    <dbReference type="NCBI Taxonomy" id="35811"/>
    <lineage>
        <taxon>Bacteria</taxon>
        <taxon>Pseudomonadati</taxon>
        <taxon>Pseudomonadota</taxon>
        <taxon>Alphaproteobacteria</taxon>
        <taxon>Sphingomonadales</taxon>
        <taxon>Erythrobacteraceae</taxon>
        <taxon>Erythrobacter/Porphyrobacter group</taxon>
        <taxon>Erythrobacter</taxon>
    </lineage>
</organism>
<evidence type="ECO:0000256" key="4">
    <source>
        <dbReference type="ARBA" id="ARBA00022553"/>
    </source>
</evidence>
<dbReference type="Pfam" id="PF08448">
    <property type="entry name" value="PAS_4"/>
    <property type="match status" value="2"/>
</dbReference>
<sequence length="730" mass="82344">MLIPCPAPSLMPPLRGDLMPDLPHATAESLFSTVFKALPDAVCVLEPLEVAEDQDSDWRYLSTNPAFCTLFKLDDLAGQSLRDRFPKHATQWSEHFTRALTSCTSETLVEEGSDQPLVYEIALTPMDHGQRGAIMVRIRDITSEHVARAGRREADARYKLLFDAIDEGFCIIEVVFDDDGNGVDYRFLEANDAFVGHTGLIDPIGRTMRSMQPDIEDHWPATYGTIALSGVAKRFESESSAMGRWFDVFAFPIGQQAPYQVGILFEDIGPRKTMEIALRHSEGRLQSLIEATSDLIFRMNPQGTEMEQVGGKDLLGNRGAAGNWIEDFVPESDRAMVEAALAEAIRNRQPLKIEHRVLTADGILSWLSSRAIPVFGDDGENTEWFGMATDITARRQVEQQLSHGAEMLRVASEIGKVGLWDWNVETGELTWSDEHFRMEGYEPGEIVPTYDIWSERVHPDDRGATEDKIRGAMESGCEYVNEYRVCHPTGEVRWLSARGRFLFDDDGRPVRMLGAMVDTTQRRREEEWQRLLVAELQHRVRNLIGMVRSVARLSAPSHRNVSDYVDHLIGRLQAMGRTQSTLTRSPGRNVDLAELVREELLVHAAQPHQYHLDGPPIALSPHAAEIVTLAIHELATNSIKYGALGDTGYIRIVWTTLEKNGRPWMNLRWQETSPQRKTKFNRKGFGRRLIEERVPYELQGEGRFDIHDTGVLAQLEFPLTDSGSILETRS</sequence>
<evidence type="ECO:0000259" key="16">
    <source>
        <dbReference type="PROSITE" id="PS50112"/>
    </source>
</evidence>
<evidence type="ECO:0000256" key="13">
    <source>
        <dbReference type="ARBA" id="ARBA00022991"/>
    </source>
</evidence>
<keyword evidence="6" id="KW-0285">Flavoprotein</keyword>
<dbReference type="SMART" id="SM00086">
    <property type="entry name" value="PAC"/>
    <property type="match status" value="2"/>
</dbReference>
<evidence type="ECO:0000256" key="10">
    <source>
        <dbReference type="ARBA" id="ARBA00022741"/>
    </source>
</evidence>
<evidence type="ECO:0000313" key="18">
    <source>
        <dbReference type="EMBL" id="MXP39532.1"/>
    </source>
</evidence>
<dbReference type="GO" id="GO:0009881">
    <property type="term" value="F:photoreceptor activity"/>
    <property type="evidence" value="ECO:0007669"/>
    <property type="project" value="UniProtKB-KW"/>
</dbReference>
<evidence type="ECO:0000256" key="3">
    <source>
        <dbReference type="ARBA" id="ARBA00022543"/>
    </source>
</evidence>
<dbReference type="PANTHER" id="PTHR41523:SF8">
    <property type="entry name" value="ETHYLENE RESPONSE SENSOR PROTEIN"/>
    <property type="match status" value="1"/>
</dbReference>
<dbReference type="InterPro" id="IPR001610">
    <property type="entry name" value="PAC"/>
</dbReference>
<gene>
    <name evidence="18" type="ORF">GRI59_13060</name>
</gene>
<evidence type="ECO:0000256" key="7">
    <source>
        <dbReference type="ARBA" id="ARBA00022643"/>
    </source>
</evidence>